<gene>
    <name evidence="8" type="ORF">Z518_03599</name>
</gene>
<evidence type="ECO:0000256" key="4">
    <source>
        <dbReference type="ARBA" id="ARBA00022630"/>
    </source>
</evidence>
<dbReference type="Pfam" id="PF13450">
    <property type="entry name" value="NAD_binding_8"/>
    <property type="match status" value="1"/>
</dbReference>
<dbReference type="PANTHER" id="PTHR43098">
    <property type="entry name" value="L-ORNITHINE N(5)-MONOOXYGENASE-RELATED"/>
    <property type="match status" value="1"/>
</dbReference>
<proteinExistence type="inferred from homology"/>
<dbReference type="Proteomes" id="UP000053617">
    <property type="component" value="Unassembled WGS sequence"/>
</dbReference>
<protein>
    <submittedName>
        <fullName evidence="8">Uncharacterized protein</fullName>
    </submittedName>
</protein>
<evidence type="ECO:0000256" key="2">
    <source>
        <dbReference type="ARBA" id="ARBA00004721"/>
    </source>
</evidence>
<dbReference type="RefSeq" id="XP_013272763.1">
    <property type="nucleotide sequence ID" value="XM_013417309.1"/>
</dbReference>
<keyword evidence="7" id="KW-0560">Oxidoreductase</keyword>
<comment type="cofactor">
    <cofactor evidence="1">
        <name>FAD</name>
        <dbReference type="ChEBI" id="CHEBI:57692"/>
    </cofactor>
</comment>
<keyword evidence="9" id="KW-1185">Reference proteome</keyword>
<keyword evidence="5" id="KW-0274">FAD</keyword>
<keyword evidence="6" id="KW-0521">NADP</keyword>
<evidence type="ECO:0000313" key="8">
    <source>
        <dbReference type="EMBL" id="KIX05627.1"/>
    </source>
</evidence>
<dbReference type="VEuPathDB" id="FungiDB:Z518_03599"/>
<reference evidence="8 9" key="1">
    <citation type="submission" date="2015-01" db="EMBL/GenBank/DDBJ databases">
        <title>The Genome Sequence of Rhinocladiella mackenzie CBS 650.93.</title>
        <authorList>
            <consortium name="The Broad Institute Genomics Platform"/>
            <person name="Cuomo C."/>
            <person name="de Hoog S."/>
            <person name="Gorbushina A."/>
            <person name="Stielow B."/>
            <person name="Teixiera M."/>
            <person name="Abouelleil A."/>
            <person name="Chapman S.B."/>
            <person name="Priest M."/>
            <person name="Young S.K."/>
            <person name="Wortman J."/>
            <person name="Nusbaum C."/>
            <person name="Birren B."/>
        </authorList>
    </citation>
    <scope>NUCLEOTIDE SEQUENCE [LARGE SCALE GENOMIC DNA]</scope>
    <source>
        <strain evidence="8 9">CBS 650.93</strain>
    </source>
</reference>
<dbReference type="Gene3D" id="3.50.50.60">
    <property type="entry name" value="FAD/NAD(P)-binding domain"/>
    <property type="match status" value="2"/>
</dbReference>
<evidence type="ECO:0000313" key="9">
    <source>
        <dbReference type="Proteomes" id="UP000053617"/>
    </source>
</evidence>
<evidence type="ECO:0000256" key="6">
    <source>
        <dbReference type="ARBA" id="ARBA00022857"/>
    </source>
</evidence>
<evidence type="ECO:0000256" key="5">
    <source>
        <dbReference type="ARBA" id="ARBA00022827"/>
    </source>
</evidence>
<dbReference type="InterPro" id="IPR036188">
    <property type="entry name" value="FAD/NAD-bd_sf"/>
</dbReference>
<evidence type="ECO:0000256" key="3">
    <source>
        <dbReference type="ARBA" id="ARBA00010139"/>
    </source>
</evidence>
<dbReference type="AlphaFoldDB" id="A0A0D2FU45"/>
<evidence type="ECO:0000256" key="1">
    <source>
        <dbReference type="ARBA" id="ARBA00001974"/>
    </source>
</evidence>
<dbReference type="EMBL" id="KN847477">
    <property type="protein sequence ID" value="KIX05627.1"/>
    <property type="molecule type" value="Genomic_DNA"/>
</dbReference>
<organism evidence="8 9">
    <name type="scientific">Rhinocladiella mackenziei CBS 650.93</name>
    <dbReference type="NCBI Taxonomy" id="1442369"/>
    <lineage>
        <taxon>Eukaryota</taxon>
        <taxon>Fungi</taxon>
        <taxon>Dikarya</taxon>
        <taxon>Ascomycota</taxon>
        <taxon>Pezizomycotina</taxon>
        <taxon>Eurotiomycetes</taxon>
        <taxon>Chaetothyriomycetidae</taxon>
        <taxon>Chaetothyriales</taxon>
        <taxon>Herpotrichiellaceae</taxon>
        <taxon>Rhinocladiella</taxon>
    </lineage>
</organism>
<sequence length="644" mass="71575">MVSVAEVQTLEQKFIEERNKRLKGADEAAEQYVAIKNTEHSEYAADPFVDYERARAAEPSVHEGSWQKVVIVGAGHHGLLFAVRLIEAGISADDILLVDNAGGYGGAWYWNRYPGLMCDVEGYIYLPLLEETGYVPKHRYSYGQEIRANAEQIAAKYKLRALFTSTVTSLDWDDDRGEWNIQMSRVLHKGDKPVQLGIRSQFAFVAAGPFTSPKMPAIPGIDDFLGRGGQIFHTARWNYSVTGGSQEEPEMLGLKGKKVGIVGTGATSVQVVPEVAKYAKELFVFQRTPSFIGVRAQKLTTPEDWRRVASAKGWQAARAQNFHARITNEPEDEDLIVDGWTEGLAFAAFIGGKGRFPFVTPETIEEHVSYFMDLDAERTAKIRARVDQEVGDVAVAEKLKPWYPGWCKRPVFNDDYLQTFNLPHVHLVDTNGKGVETFSRRGIIANGIDHDLDVIILGTGYESHPAATPTTRSGAPIHGRGGRSFDDKWDSPTEFGTLHGFMCHGFPNLFFQGAAHQGMSFNLTGVYDIQAKHLAFLVKQALSCTPSGERAVIEAPQEAEDEWNKEIAKGSLWLSTMQICTPGYFTGDGKVKPPASPEEAQLASKRLPYCRGPVRFSRELQRWRDSGKWAELFSTRTETSSNGI</sequence>
<dbReference type="GO" id="GO:0016491">
    <property type="term" value="F:oxidoreductase activity"/>
    <property type="evidence" value="ECO:0007669"/>
    <property type="project" value="UniProtKB-KW"/>
</dbReference>
<dbReference type="PANTHER" id="PTHR43098:SF2">
    <property type="entry name" value="FAD-BINDING MONOOXYGENASE AUSB-RELATED"/>
    <property type="match status" value="1"/>
</dbReference>
<comment type="pathway">
    <text evidence="2">Secondary metabolite biosynthesis; terpenoid biosynthesis.</text>
</comment>
<comment type="similarity">
    <text evidence="3">Belongs to the FAD-binding monooxygenase family.</text>
</comment>
<evidence type="ECO:0000256" key="7">
    <source>
        <dbReference type="ARBA" id="ARBA00023002"/>
    </source>
</evidence>
<dbReference type="GeneID" id="25291670"/>
<keyword evidence="4" id="KW-0285">Flavoprotein</keyword>
<dbReference type="SUPFAM" id="SSF51905">
    <property type="entry name" value="FAD/NAD(P)-binding domain"/>
    <property type="match status" value="1"/>
</dbReference>
<dbReference type="InterPro" id="IPR050775">
    <property type="entry name" value="FAD-binding_Monooxygenases"/>
</dbReference>
<accession>A0A0D2FU45</accession>
<dbReference type="OrthoDB" id="66881at2759"/>
<dbReference type="HOGENOM" id="CLU_006937_8_2_1"/>
<name>A0A0D2FU45_9EURO</name>